<dbReference type="Proteomes" id="UP001488805">
    <property type="component" value="Unassembled WGS sequence"/>
</dbReference>
<reference evidence="2 3" key="1">
    <citation type="journal article" date="2024" name="Genome Biol. Evol.">
        <title>Chromosome-level genome assembly of the viviparous eelpout Zoarces viviparus.</title>
        <authorList>
            <person name="Fuhrmann N."/>
            <person name="Brasseur M.V."/>
            <person name="Bakowski C.E."/>
            <person name="Podsiadlowski L."/>
            <person name="Prost S."/>
            <person name="Krehenwinkel H."/>
            <person name="Mayer C."/>
        </authorList>
    </citation>
    <scope>NUCLEOTIDE SEQUENCE [LARGE SCALE GENOMIC DNA]</scope>
    <source>
        <strain evidence="2">NO-MEL_2022_Ind0_liver</strain>
    </source>
</reference>
<evidence type="ECO:0000313" key="3">
    <source>
        <dbReference type="Proteomes" id="UP001488805"/>
    </source>
</evidence>
<accession>A0AAW1EUM6</accession>
<comment type="caution">
    <text evidence="2">The sequence shown here is derived from an EMBL/GenBank/DDBJ whole genome shotgun (WGS) entry which is preliminary data.</text>
</comment>
<evidence type="ECO:0000256" key="1">
    <source>
        <dbReference type="SAM" id="MobiDB-lite"/>
    </source>
</evidence>
<dbReference type="EMBL" id="JBCEZU010000123">
    <property type="protein sequence ID" value="KAK9526136.1"/>
    <property type="molecule type" value="Genomic_DNA"/>
</dbReference>
<dbReference type="AlphaFoldDB" id="A0AAW1EUM6"/>
<evidence type="ECO:0000313" key="2">
    <source>
        <dbReference type="EMBL" id="KAK9526136.1"/>
    </source>
</evidence>
<protein>
    <submittedName>
        <fullName evidence="2">Uncharacterized protein</fullName>
    </submittedName>
</protein>
<name>A0AAW1EUM6_ZOAVI</name>
<keyword evidence="3" id="KW-1185">Reference proteome</keyword>
<proteinExistence type="predicted"/>
<organism evidence="2 3">
    <name type="scientific">Zoarces viviparus</name>
    <name type="common">Viviparous eelpout</name>
    <name type="synonym">Blennius viviparus</name>
    <dbReference type="NCBI Taxonomy" id="48416"/>
    <lineage>
        <taxon>Eukaryota</taxon>
        <taxon>Metazoa</taxon>
        <taxon>Chordata</taxon>
        <taxon>Craniata</taxon>
        <taxon>Vertebrata</taxon>
        <taxon>Euteleostomi</taxon>
        <taxon>Actinopterygii</taxon>
        <taxon>Neopterygii</taxon>
        <taxon>Teleostei</taxon>
        <taxon>Neoteleostei</taxon>
        <taxon>Acanthomorphata</taxon>
        <taxon>Eupercaria</taxon>
        <taxon>Perciformes</taxon>
        <taxon>Cottioidei</taxon>
        <taxon>Zoarcales</taxon>
        <taxon>Zoarcidae</taxon>
        <taxon>Zoarcinae</taxon>
        <taxon>Zoarces</taxon>
    </lineage>
</organism>
<gene>
    <name evidence="2" type="ORF">VZT92_014851</name>
</gene>
<feature type="region of interest" description="Disordered" evidence="1">
    <location>
        <begin position="37"/>
        <end position="64"/>
    </location>
</feature>
<sequence>MKTASRTQPRSSPPLVQMRRYTPGVYPFLFPSIISSLPQLPPPSQQRLQMQQPSSSGSTPSPVGEYSPLLHRYWLCMLCPKGTVMKPDKHANRQLCEQ</sequence>
<feature type="compositionally biased region" description="Low complexity" evidence="1">
    <location>
        <begin position="45"/>
        <end position="62"/>
    </location>
</feature>